<dbReference type="AlphaFoldDB" id="A0A6J4VV21"/>
<proteinExistence type="predicted"/>
<evidence type="ECO:0000313" key="1">
    <source>
        <dbReference type="EMBL" id="CAA9585836.1"/>
    </source>
</evidence>
<name>A0A6J4VV21_9CYAN</name>
<protein>
    <submittedName>
        <fullName evidence="1">Uncharacterized protein</fullName>
    </submittedName>
</protein>
<sequence>MKLEILFFRKQLLEKHHTFSNAYLGSTQRYPHIIQNYFREKHVAYAAA</sequence>
<accession>A0A6J4VV21</accession>
<organism evidence="1">
    <name type="scientific">uncultured Synechococcales cyanobacterium</name>
    <dbReference type="NCBI Taxonomy" id="1936017"/>
    <lineage>
        <taxon>Bacteria</taxon>
        <taxon>Bacillati</taxon>
        <taxon>Cyanobacteriota</taxon>
        <taxon>Cyanophyceae</taxon>
        <taxon>Synechococcales</taxon>
        <taxon>environmental samples</taxon>
    </lineage>
</organism>
<gene>
    <name evidence="1" type="ORF">AVDCRST_MAG81-3750</name>
</gene>
<reference evidence="1" key="1">
    <citation type="submission" date="2020-02" db="EMBL/GenBank/DDBJ databases">
        <authorList>
            <person name="Meier V. D."/>
        </authorList>
    </citation>
    <scope>NUCLEOTIDE SEQUENCE</scope>
    <source>
        <strain evidence="1">AVDCRST_MAG81</strain>
    </source>
</reference>
<dbReference type="EMBL" id="CADCWO010000197">
    <property type="protein sequence ID" value="CAA9585836.1"/>
    <property type="molecule type" value="Genomic_DNA"/>
</dbReference>